<proteinExistence type="predicted"/>
<comment type="caution">
    <text evidence="1">The sequence shown here is derived from an EMBL/GenBank/DDBJ whole genome shotgun (WGS) entry which is preliminary data.</text>
</comment>
<accession>A0A367JL07</accession>
<dbReference type="EMBL" id="PJQL01001103">
    <property type="protein sequence ID" value="RCH90559.1"/>
    <property type="molecule type" value="Genomic_DNA"/>
</dbReference>
<organism evidence="1 2">
    <name type="scientific">Rhizopus azygosporus</name>
    <name type="common">Rhizopus microsporus var. azygosporus</name>
    <dbReference type="NCBI Taxonomy" id="86630"/>
    <lineage>
        <taxon>Eukaryota</taxon>
        <taxon>Fungi</taxon>
        <taxon>Fungi incertae sedis</taxon>
        <taxon>Mucoromycota</taxon>
        <taxon>Mucoromycotina</taxon>
        <taxon>Mucoromycetes</taxon>
        <taxon>Mucorales</taxon>
        <taxon>Mucorineae</taxon>
        <taxon>Rhizopodaceae</taxon>
        <taxon>Rhizopus</taxon>
    </lineage>
</organism>
<evidence type="ECO:0000313" key="2">
    <source>
        <dbReference type="Proteomes" id="UP000252139"/>
    </source>
</evidence>
<protein>
    <submittedName>
        <fullName evidence="1">Uncharacterized protein</fullName>
    </submittedName>
</protein>
<evidence type="ECO:0000313" key="1">
    <source>
        <dbReference type="EMBL" id="RCH90559.1"/>
    </source>
</evidence>
<name>A0A367JL07_RHIAZ</name>
<dbReference type="Proteomes" id="UP000252139">
    <property type="component" value="Unassembled WGS sequence"/>
</dbReference>
<dbReference type="AlphaFoldDB" id="A0A367JL07"/>
<dbReference type="OrthoDB" id="2265221at2759"/>
<keyword evidence="2" id="KW-1185">Reference proteome</keyword>
<gene>
    <name evidence="1" type="ORF">CU097_006234</name>
</gene>
<sequence>MKQCMLRNPLTYRKYLDIVEEKEETNFKRKKSELVTESQVIQFVNNVYSVDDFGNPEIYIKKLTSTKDIFELVKENSTLFSNKTSRWCSSNKLKFLNAVRDKNQGTRKRNLFVMDDIYRDCLITSITEYLPNCQQSLKVLQNNAFEIVGYTRKSPTADTSDNCVKLLNKMINNLRSRSFASHIFVSSSSRVSTAFVERDLKVDQKIYEQLDAVDGTTQDFIKYINASKHSICLAVLDFGGLSSRYHHVQKLLKDYPAIKKVAVDTFMISDELFIYDTDDLKANASLLERFNCRYKLMQRLK</sequence>
<reference evidence="1 2" key="1">
    <citation type="journal article" date="2018" name="G3 (Bethesda)">
        <title>Phylogenetic and Phylogenomic Definition of Rhizopus Species.</title>
        <authorList>
            <person name="Gryganskyi A.P."/>
            <person name="Golan J."/>
            <person name="Dolatabadi S."/>
            <person name="Mondo S."/>
            <person name="Robb S."/>
            <person name="Idnurm A."/>
            <person name="Muszewska A."/>
            <person name="Steczkiewicz K."/>
            <person name="Masonjones S."/>
            <person name="Liao H.L."/>
            <person name="Gajdeczka M.T."/>
            <person name="Anike F."/>
            <person name="Vuek A."/>
            <person name="Anishchenko I.M."/>
            <person name="Voigt K."/>
            <person name="de Hoog G.S."/>
            <person name="Smith M.E."/>
            <person name="Heitman J."/>
            <person name="Vilgalys R."/>
            <person name="Stajich J.E."/>
        </authorList>
    </citation>
    <scope>NUCLEOTIDE SEQUENCE [LARGE SCALE GENOMIC DNA]</scope>
    <source>
        <strain evidence="1 2">CBS 357.93</strain>
    </source>
</reference>